<sequence length="127" mass="14945">MDNYNYEINRQNDILTSNRDINVDKYLYMEYEHNLNSTSEQCWVDEADDITEEEMEAFRALQENPEHQNRVLGMHLHDERKALGMSQEYVSEKIGISVDTISRLEKGHTNFTKATLDKVKLFLGIEQ</sequence>
<dbReference type="CDD" id="cd00093">
    <property type="entry name" value="HTH_XRE"/>
    <property type="match status" value="1"/>
</dbReference>
<dbReference type="SMART" id="SM00530">
    <property type="entry name" value="HTH_XRE"/>
    <property type="match status" value="1"/>
</dbReference>
<dbReference type="RefSeq" id="WP_379560066.1">
    <property type="nucleotide sequence ID" value="NZ_JBHUMX010000002.1"/>
</dbReference>
<reference evidence="3" key="1">
    <citation type="journal article" date="2019" name="Int. J. Syst. Evol. Microbiol.">
        <title>The Global Catalogue of Microorganisms (GCM) 10K type strain sequencing project: providing services to taxonomists for standard genome sequencing and annotation.</title>
        <authorList>
            <consortium name="The Broad Institute Genomics Platform"/>
            <consortium name="The Broad Institute Genome Sequencing Center for Infectious Disease"/>
            <person name="Wu L."/>
            <person name="Ma J."/>
        </authorList>
    </citation>
    <scope>NUCLEOTIDE SEQUENCE [LARGE SCALE GENOMIC DNA]</scope>
    <source>
        <strain evidence="3">TISTR 1858</strain>
    </source>
</reference>
<evidence type="ECO:0000259" key="1">
    <source>
        <dbReference type="PROSITE" id="PS50943"/>
    </source>
</evidence>
<protein>
    <submittedName>
        <fullName evidence="2">Helix-turn-helix domain-containing protein</fullName>
    </submittedName>
</protein>
<dbReference type="Proteomes" id="UP001597451">
    <property type="component" value="Unassembled WGS sequence"/>
</dbReference>
<dbReference type="EMBL" id="JBHUMX010000002">
    <property type="protein sequence ID" value="MFD2627432.1"/>
    <property type="molecule type" value="Genomic_DNA"/>
</dbReference>
<comment type="caution">
    <text evidence="2">The sequence shown here is derived from an EMBL/GenBank/DDBJ whole genome shotgun (WGS) entry which is preliminary data.</text>
</comment>
<dbReference type="InterPro" id="IPR010982">
    <property type="entry name" value="Lambda_DNA-bd_dom_sf"/>
</dbReference>
<accession>A0ABW5PVP9</accession>
<gene>
    <name evidence="2" type="ORF">ACFSUN_01345</name>
</gene>
<keyword evidence="3" id="KW-1185">Reference proteome</keyword>
<evidence type="ECO:0000313" key="2">
    <source>
        <dbReference type="EMBL" id="MFD2627432.1"/>
    </source>
</evidence>
<dbReference type="PROSITE" id="PS50943">
    <property type="entry name" value="HTH_CROC1"/>
    <property type="match status" value="1"/>
</dbReference>
<proteinExistence type="predicted"/>
<feature type="domain" description="HTH cro/C1-type" evidence="1">
    <location>
        <begin position="76"/>
        <end position="119"/>
    </location>
</feature>
<name>A0ABW5PVP9_9BACI</name>
<dbReference type="InterPro" id="IPR001387">
    <property type="entry name" value="Cro/C1-type_HTH"/>
</dbReference>
<dbReference type="Pfam" id="PF01381">
    <property type="entry name" value="HTH_3"/>
    <property type="match status" value="1"/>
</dbReference>
<evidence type="ECO:0000313" key="3">
    <source>
        <dbReference type="Proteomes" id="UP001597451"/>
    </source>
</evidence>
<dbReference type="Gene3D" id="1.10.260.40">
    <property type="entry name" value="lambda repressor-like DNA-binding domains"/>
    <property type="match status" value="1"/>
</dbReference>
<dbReference type="SUPFAM" id="SSF47413">
    <property type="entry name" value="lambda repressor-like DNA-binding domains"/>
    <property type="match status" value="1"/>
</dbReference>
<organism evidence="2 3">
    <name type="scientific">Oceanobacillus kapialis</name>
    <dbReference type="NCBI Taxonomy" id="481353"/>
    <lineage>
        <taxon>Bacteria</taxon>
        <taxon>Bacillati</taxon>
        <taxon>Bacillota</taxon>
        <taxon>Bacilli</taxon>
        <taxon>Bacillales</taxon>
        <taxon>Bacillaceae</taxon>
        <taxon>Oceanobacillus</taxon>
    </lineage>
</organism>